<organism evidence="1 2">
    <name type="scientific">Companilactobacillus nuruki</name>
    <dbReference type="NCBI Taxonomy" id="1993540"/>
    <lineage>
        <taxon>Bacteria</taxon>
        <taxon>Bacillati</taxon>
        <taxon>Bacillota</taxon>
        <taxon>Bacilli</taxon>
        <taxon>Lactobacillales</taxon>
        <taxon>Lactobacillaceae</taxon>
        <taxon>Companilactobacillus</taxon>
    </lineage>
</organism>
<reference evidence="1 2" key="1">
    <citation type="submission" date="2017-05" db="EMBL/GenBank/DDBJ databases">
        <title>Lactobacillus nurukis nov., sp. nov., isolated from nuruk.</title>
        <authorList>
            <person name="Kim S.-J."/>
        </authorList>
    </citation>
    <scope>NUCLEOTIDE SEQUENCE [LARGE SCALE GENOMIC DNA]</scope>
    <source>
        <strain evidence="1 2">SYF10-1a</strain>
    </source>
</reference>
<dbReference type="InterPro" id="IPR010064">
    <property type="entry name" value="HK97-gp10_tail"/>
</dbReference>
<dbReference type="Pfam" id="PF04883">
    <property type="entry name" value="HK97-gp10_like"/>
    <property type="match status" value="1"/>
</dbReference>
<evidence type="ECO:0000313" key="1">
    <source>
        <dbReference type="EMBL" id="PMD70258.1"/>
    </source>
</evidence>
<name>A0A2N7ATZ9_9LACO</name>
<comment type="caution">
    <text evidence="1">The sequence shown here is derived from an EMBL/GenBank/DDBJ whole genome shotgun (WGS) entry which is preliminary data.</text>
</comment>
<dbReference type="EMBL" id="NIPR01000022">
    <property type="protein sequence ID" value="PMD70258.1"/>
    <property type="molecule type" value="Genomic_DNA"/>
</dbReference>
<dbReference type="Proteomes" id="UP000235649">
    <property type="component" value="Unassembled WGS sequence"/>
</dbReference>
<dbReference type="RefSeq" id="WP_102196246.1">
    <property type="nucleotide sequence ID" value="NZ_NIPR01000022.1"/>
</dbReference>
<gene>
    <name evidence="1" type="ORF">CBP76_07135</name>
</gene>
<dbReference type="OrthoDB" id="886754at2"/>
<dbReference type="AlphaFoldDB" id="A0A2N7ATZ9"/>
<dbReference type="NCBIfam" id="TIGR01725">
    <property type="entry name" value="phge_HK97_gp10"/>
    <property type="match status" value="1"/>
</dbReference>
<keyword evidence="2" id="KW-1185">Reference proteome</keyword>
<protein>
    <submittedName>
        <fullName evidence="1">Head-tail adaptor protein</fullName>
    </submittedName>
</protein>
<sequence>MSFSLDEDVTSNLSSLGRKGAIIRNKALRAGRDVVVHNLEQNTPYENQSDRSWKGQREMDKRTGHKTTFKHLKDDIVYSGIDQTGAVKVGFGKDTYWRAHFVELGTVNQAPQPFISNTLNQSEEEYRSVLEKTIREELGL</sequence>
<evidence type="ECO:0000313" key="2">
    <source>
        <dbReference type="Proteomes" id="UP000235649"/>
    </source>
</evidence>
<proteinExistence type="predicted"/>
<accession>A0A2N7ATZ9</accession>